<dbReference type="PANTHER" id="PTHR11786">
    <property type="entry name" value="N-HYDROXYARYLAMINE O-ACETYLTRANSFERASE"/>
    <property type="match status" value="1"/>
</dbReference>
<evidence type="ECO:0000313" key="3">
    <source>
        <dbReference type="EMBL" id="MDN7228098.1"/>
    </source>
</evidence>
<keyword evidence="4" id="KW-1185">Reference proteome</keyword>
<name>A0ABT8MT80_9BACL</name>
<accession>A0ABT8MT80</accession>
<dbReference type="Pfam" id="PF00797">
    <property type="entry name" value="Acetyltransf_2"/>
    <property type="match status" value="1"/>
</dbReference>
<organism evidence="3 4">
    <name type="scientific">Planococcus liqunii</name>
    <dbReference type="NCBI Taxonomy" id="3058394"/>
    <lineage>
        <taxon>Bacteria</taxon>
        <taxon>Bacillati</taxon>
        <taxon>Bacillota</taxon>
        <taxon>Bacilli</taxon>
        <taxon>Bacillales</taxon>
        <taxon>Caryophanaceae</taxon>
        <taxon>Planococcus</taxon>
    </lineage>
</organism>
<dbReference type="PRINTS" id="PR01543">
    <property type="entry name" value="ANATRNSFRASE"/>
</dbReference>
<dbReference type="EMBL" id="JAUJWW010000005">
    <property type="protein sequence ID" value="MDN7228098.1"/>
    <property type="molecule type" value="Genomic_DNA"/>
</dbReference>
<dbReference type="RefSeq" id="WP_301726739.1">
    <property type="nucleotide sequence ID" value="NZ_JAUJWW010000005.1"/>
</dbReference>
<evidence type="ECO:0000256" key="1">
    <source>
        <dbReference type="ARBA" id="ARBA00006547"/>
    </source>
</evidence>
<evidence type="ECO:0000256" key="2">
    <source>
        <dbReference type="RuleBase" id="RU003452"/>
    </source>
</evidence>
<comment type="caution">
    <text evidence="3">The sequence shown here is derived from an EMBL/GenBank/DDBJ whole genome shotgun (WGS) entry which is preliminary data.</text>
</comment>
<dbReference type="SUPFAM" id="SSF54001">
    <property type="entry name" value="Cysteine proteinases"/>
    <property type="match status" value="1"/>
</dbReference>
<sequence length="321" mass="36737">MVVLAMPAEDLALFSLLLFIYFKPPAYQQKRAVFIGKKQLNIVVQADSNSVFNGSGHATIKEDRDRKEWVWSMDTIAYLKRFNAYPVEECYLQDLARLQSLHMQNVPFENLDVIREVPIYLNLENIYEKIVNQKRGGYCYEINGLFHWLLQELGFDAKMISATVQKPDGTWSKADTHAAILVNLDVPYLVDAGFGDSTVSPIPLGGERHTDHSGTYSINQVDEKFYDLVRENDGQERTLYRFSLEEKQLADFHEGCVFNQVSKDSPFTHDDLVTKATSEGRVTLSDHQLTRTQNGKKERTDLSPEEKMKVLEQEFGIALKN</sequence>
<dbReference type="Proteomes" id="UP001172054">
    <property type="component" value="Unassembled WGS sequence"/>
</dbReference>
<comment type="similarity">
    <text evidence="1 2">Belongs to the arylamine N-acetyltransferase family.</text>
</comment>
<evidence type="ECO:0000313" key="4">
    <source>
        <dbReference type="Proteomes" id="UP001172054"/>
    </source>
</evidence>
<protein>
    <submittedName>
        <fullName evidence="3">Arylamine N-acetyltransferase</fullName>
    </submittedName>
</protein>
<dbReference type="Gene3D" id="3.30.2140.20">
    <property type="match status" value="1"/>
</dbReference>
<dbReference type="InterPro" id="IPR038765">
    <property type="entry name" value="Papain-like_cys_pep_sf"/>
</dbReference>
<proteinExistence type="inferred from homology"/>
<dbReference type="InterPro" id="IPR053710">
    <property type="entry name" value="Arylamine_NAT_domain_sf"/>
</dbReference>
<dbReference type="InterPro" id="IPR001447">
    <property type="entry name" value="Arylamine_N-AcTrfase"/>
</dbReference>
<dbReference type="PANTHER" id="PTHR11786:SF0">
    <property type="entry name" value="ARYLAMINE N-ACETYLTRANSFERASE 4-RELATED"/>
    <property type="match status" value="1"/>
</dbReference>
<gene>
    <name evidence="3" type="ORF">QWY15_12390</name>
</gene>
<reference evidence="3 4" key="1">
    <citation type="submission" date="2023-06" db="EMBL/GenBank/DDBJ databases">
        <title>Novel species in genus Planococcus.</title>
        <authorList>
            <person name="Ning S."/>
        </authorList>
    </citation>
    <scope>NUCLEOTIDE SEQUENCE [LARGE SCALE GENOMIC DNA]</scope>
    <source>
        <strain evidence="3 4">N064</strain>
    </source>
</reference>